<proteinExistence type="predicted"/>
<keyword evidence="1" id="KW-1133">Transmembrane helix</keyword>
<feature type="transmembrane region" description="Helical" evidence="1">
    <location>
        <begin position="32"/>
        <end position="51"/>
    </location>
</feature>
<name>A0A7G9SAN2_9SPHN</name>
<accession>A0A7G9SAN2</accession>
<keyword evidence="1" id="KW-0812">Transmembrane</keyword>
<dbReference type="EMBL" id="CP060717">
    <property type="protein sequence ID" value="QNN64907.1"/>
    <property type="molecule type" value="Genomic_DNA"/>
</dbReference>
<organism evidence="2 3">
    <name type="scientific">Sphingomonas rhizophila</name>
    <dbReference type="NCBI Taxonomy" id="2071607"/>
    <lineage>
        <taxon>Bacteria</taxon>
        <taxon>Pseudomonadati</taxon>
        <taxon>Pseudomonadota</taxon>
        <taxon>Alphaproteobacteria</taxon>
        <taxon>Sphingomonadales</taxon>
        <taxon>Sphingomonadaceae</taxon>
        <taxon>Sphingomonas</taxon>
    </lineage>
</organism>
<reference evidence="2 3" key="1">
    <citation type="submission" date="2020-08" db="EMBL/GenBank/DDBJ databases">
        <title>Genome sequence of Sphingomonas rhizophila KACC 19189T.</title>
        <authorList>
            <person name="Hyun D.-W."/>
            <person name="Bae J.-W."/>
        </authorList>
    </citation>
    <scope>NUCLEOTIDE SEQUENCE [LARGE SCALE GENOMIC DNA]</scope>
    <source>
        <strain evidence="2 3">KACC 19189</strain>
    </source>
</reference>
<gene>
    <name evidence="2" type="ORF">H9L12_11890</name>
</gene>
<evidence type="ECO:0000256" key="1">
    <source>
        <dbReference type="SAM" id="Phobius"/>
    </source>
</evidence>
<protein>
    <submittedName>
        <fullName evidence="2">Uncharacterized protein</fullName>
    </submittedName>
</protein>
<evidence type="ECO:0000313" key="2">
    <source>
        <dbReference type="EMBL" id="QNN64907.1"/>
    </source>
</evidence>
<dbReference type="RefSeq" id="WP_187541906.1">
    <property type="nucleotide sequence ID" value="NZ_CP060717.1"/>
</dbReference>
<keyword evidence="1" id="KW-0472">Membrane</keyword>
<keyword evidence="3" id="KW-1185">Reference proteome</keyword>
<evidence type="ECO:0000313" key="3">
    <source>
        <dbReference type="Proteomes" id="UP000515955"/>
    </source>
</evidence>
<dbReference type="KEGG" id="srhi:H9L12_11890"/>
<dbReference type="AlphaFoldDB" id="A0A7G9SAN2"/>
<sequence length="110" mass="12420">MVPMAVFPPVSSPRAALRDLAAFCRQRSREQVIAAALSILITTIILIIFFVDAKINTAPPPTAVYVENYSPDRTDADIIADQKKDQAERDAFKRAKKRQFQELQKRFGIE</sequence>
<dbReference type="Proteomes" id="UP000515955">
    <property type="component" value="Chromosome"/>
</dbReference>